<accession>A0A2U1CY21</accession>
<dbReference type="Pfam" id="PF14175">
    <property type="entry name" value="YaaC"/>
    <property type="match status" value="1"/>
</dbReference>
<gene>
    <name evidence="1" type="ORF">C8D92_1031</name>
</gene>
<comment type="caution">
    <text evidence="1">The sequence shown here is derived from an EMBL/GenBank/DDBJ whole genome shotgun (WGS) entry which is preliminary data.</text>
</comment>
<proteinExistence type="predicted"/>
<name>A0A2U1CY21_9GAMM</name>
<dbReference type="InterPro" id="IPR026988">
    <property type="entry name" value="YaaC-like"/>
</dbReference>
<reference evidence="1 2" key="1">
    <citation type="submission" date="2018-04" db="EMBL/GenBank/DDBJ databases">
        <title>Genomic Encyclopedia of Type Strains, Phase IV (KMG-IV): sequencing the most valuable type-strain genomes for metagenomic binning, comparative biology and taxonomic classification.</title>
        <authorList>
            <person name="Goeker M."/>
        </authorList>
    </citation>
    <scope>NUCLEOTIDE SEQUENCE [LARGE SCALE GENOMIC DNA]</scope>
    <source>
        <strain evidence="1 2">DSM 28688</strain>
    </source>
</reference>
<dbReference type="EMBL" id="QEKQ01000003">
    <property type="protein sequence ID" value="PVY77317.1"/>
    <property type="molecule type" value="Genomic_DNA"/>
</dbReference>
<dbReference type="RefSeq" id="WP_116918630.1">
    <property type="nucleotide sequence ID" value="NZ_QEKQ01000003.1"/>
</dbReference>
<evidence type="ECO:0000313" key="2">
    <source>
        <dbReference type="Proteomes" id="UP000245887"/>
    </source>
</evidence>
<dbReference type="OrthoDB" id="3256964at2"/>
<dbReference type="AlphaFoldDB" id="A0A2U1CY21"/>
<organism evidence="1 2">
    <name type="scientific">Tamilnaduibacter salinus</name>
    <dbReference type="NCBI Taxonomy" id="1484056"/>
    <lineage>
        <taxon>Bacteria</taxon>
        <taxon>Pseudomonadati</taxon>
        <taxon>Pseudomonadota</taxon>
        <taxon>Gammaproteobacteria</taxon>
        <taxon>Pseudomonadales</taxon>
        <taxon>Marinobacteraceae</taxon>
        <taxon>Tamilnaduibacter</taxon>
    </lineage>
</organism>
<evidence type="ECO:0000313" key="1">
    <source>
        <dbReference type="EMBL" id="PVY77317.1"/>
    </source>
</evidence>
<sequence>MSNVRPQRDGNILQVKQRPTSYTRHPVVKGERRFGLQTRVFATNPWSVIRGALTEIEDDNAKHQANSFVEQAEDFYRAYQSAHEVSSKPLLVYYALLNLVKAFVLFKEVKFEYGKAQHGIQEGVHPNGQEFDDSFLKAFRSRGSQVNIFDDFKTAFMGAGLPNREKVFDLKNIHPQILQGHRLWASAHSCQERFVEIERIDFMQDAGEKKICLVLNFYADDLTRFGISRKRLLEEGGLAGAFHNVKSSEVKDDRLLLKFEQSQPLDYTGRPSDRLEDLIREPLNNRA</sequence>
<dbReference type="Proteomes" id="UP000245887">
    <property type="component" value="Unassembled WGS sequence"/>
</dbReference>
<protein>
    <submittedName>
        <fullName evidence="1">YaaC-like protein</fullName>
    </submittedName>
</protein>